<keyword evidence="2" id="KW-0808">Transferase</keyword>
<keyword evidence="1 3" id="KW-0489">Methyltransferase</keyword>
<dbReference type="AlphaFoldDB" id="E0Y182"/>
<dbReference type="InterPro" id="IPR002052">
    <property type="entry name" value="DNA_methylase_N6_adenine_CS"/>
</dbReference>
<sequence length="189" mass="20894">MRIIGGKYRGTVLANVGKGDILAQLRPTADRVRESIFNLLINGGYGNLVQDAIVLDLFAGTGALGLEALSRGASCVLFIEDGAKSCSLIRENIDILNVEKYAKLIKCDATKHIQKNEIKYDLIFLDPPYGKNLGEKALLAFLKSDWLSDDAICVWEENSQKIAPIGFSILDCRKYGDTWIHIMEKSQNS</sequence>
<reference evidence="3" key="1">
    <citation type="journal article" date="2011" name="Environ. Microbiol.">
        <title>Time-series analyses of Monterey Bay coastal microbial picoplankton using a 'genome proxy' microarray.</title>
        <authorList>
            <person name="Rich V.I."/>
            <person name="Pham V.D."/>
            <person name="Eppley J."/>
            <person name="Shi Y."/>
            <person name="DeLong E.F."/>
        </authorList>
    </citation>
    <scope>NUCLEOTIDE SEQUENCE</scope>
</reference>
<dbReference type="InterPro" id="IPR004398">
    <property type="entry name" value="RNA_MeTrfase_RsmD"/>
</dbReference>
<dbReference type="InterPro" id="IPR029063">
    <property type="entry name" value="SAM-dependent_MTases_sf"/>
</dbReference>
<organism evidence="3">
    <name type="scientific">uncultured alpha proteobacterium EB080_L43F08</name>
    <dbReference type="NCBI Taxonomy" id="710797"/>
    <lineage>
        <taxon>Bacteria</taxon>
        <taxon>Pseudomonadati</taxon>
        <taxon>Pseudomonadota</taxon>
        <taxon>Alphaproteobacteria</taxon>
        <taxon>environmental samples</taxon>
    </lineage>
</organism>
<dbReference type="GO" id="GO:0008168">
    <property type="term" value="F:methyltransferase activity"/>
    <property type="evidence" value="ECO:0007669"/>
    <property type="project" value="UniProtKB-KW"/>
</dbReference>
<dbReference type="PIRSF" id="PIRSF004553">
    <property type="entry name" value="CHP00095"/>
    <property type="match status" value="1"/>
</dbReference>
<evidence type="ECO:0000256" key="2">
    <source>
        <dbReference type="ARBA" id="ARBA00022679"/>
    </source>
</evidence>
<dbReference type="GO" id="GO:0031167">
    <property type="term" value="P:rRNA methylation"/>
    <property type="evidence" value="ECO:0007669"/>
    <property type="project" value="InterPro"/>
</dbReference>
<dbReference type="Gene3D" id="3.40.50.150">
    <property type="entry name" value="Vaccinia Virus protein VP39"/>
    <property type="match status" value="1"/>
</dbReference>
<accession>E0Y182</accession>
<dbReference type="NCBIfam" id="TIGR00095">
    <property type="entry name" value="16S rRNA (guanine(966)-N(2))-methyltransferase RsmD"/>
    <property type="match status" value="1"/>
</dbReference>
<dbReference type="CDD" id="cd02440">
    <property type="entry name" value="AdoMet_MTases"/>
    <property type="match status" value="1"/>
</dbReference>
<protein>
    <submittedName>
        <fullName evidence="3">N6-adenine-specific methylase</fullName>
    </submittedName>
</protein>
<dbReference type="Pfam" id="PF03602">
    <property type="entry name" value="Cons_hypoth95"/>
    <property type="match status" value="1"/>
</dbReference>
<dbReference type="PROSITE" id="PS00092">
    <property type="entry name" value="N6_MTASE"/>
    <property type="match status" value="1"/>
</dbReference>
<evidence type="ECO:0000256" key="1">
    <source>
        <dbReference type="ARBA" id="ARBA00022603"/>
    </source>
</evidence>
<dbReference type="EMBL" id="GU474941">
    <property type="protein sequence ID" value="ADI20423.1"/>
    <property type="molecule type" value="Genomic_DNA"/>
</dbReference>
<dbReference type="SUPFAM" id="SSF53335">
    <property type="entry name" value="S-adenosyl-L-methionine-dependent methyltransferases"/>
    <property type="match status" value="1"/>
</dbReference>
<dbReference type="PANTHER" id="PTHR43542:SF1">
    <property type="entry name" value="METHYLTRANSFERASE"/>
    <property type="match status" value="1"/>
</dbReference>
<proteinExistence type="predicted"/>
<evidence type="ECO:0000313" key="3">
    <source>
        <dbReference type="EMBL" id="ADI20423.1"/>
    </source>
</evidence>
<dbReference type="PANTHER" id="PTHR43542">
    <property type="entry name" value="METHYLTRANSFERASE"/>
    <property type="match status" value="1"/>
</dbReference>
<dbReference type="GO" id="GO:0003676">
    <property type="term" value="F:nucleic acid binding"/>
    <property type="evidence" value="ECO:0007669"/>
    <property type="project" value="InterPro"/>
</dbReference>
<name>E0Y182_9PROT</name>